<gene>
    <name evidence="3" type="ORF">LY90DRAFT_699202</name>
</gene>
<keyword evidence="1" id="KW-0472">Membrane</keyword>
<proteinExistence type="predicted"/>
<evidence type="ECO:0000256" key="1">
    <source>
        <dbReference type="SAM" id="Phobius"/>
    </source>
</evidence>
<comment type="caution">
    <text evidence="3">The sequence shown here is derived from an EMBL/GenBank/DDBJ whole genome shotgun (WGS) entry which is preliminary data.</text>
</comment>
<dbReference type="EMBL" id="MCOG01000028">
    <property type="protein sequence ID" value="ORY74664.1"/>
    <property type="molecule type" value="Genomic_DNA"/>
</dbReference>
<keyword evidence="1" id="KW-1133">Transmembrane helix</keyword>
<feature type="chain" id="PRO_5012192329" evidence="2">
    <location>
        <begin position="21"/>
        <end position="283"/>
    </location>
</feature>
<keyword evidence="1" id="KW-0812">Transmembrane</keyword>
<name>A0A1Y2ETN1_9FUNG</name>
<evidence type="ECO:0000313" key="4">
    <source>
        <dbReference type="Proteomes" id="UP000193920"/>
    </source>
</evidence>
<keyword evidence="4" id="KW-1185">Reference proteome</keyword>
<organism evidence="3 4">
    <name type="scientific">Neocallimastix californiae</name>
    <dbReference type="NCBI Taxonomy" id="1754190"/>
    <lineage>
        <taxon>Eukaryota</taxon>
        <taxon>Fungi</taxon>
        <taxon>Fungi incertae sedis</taxon>
        <taxon>Chytridiomycota</taxon>
        <taxon>Chytridiomycota incertae sedis</taxon>
        <taxon>Neocallimastigomycetes</taxon>
        <taxon>Neocallimastigales</taxon>
        <taxon>Neocallimastigaceae</taxon>
        <taxon>Neocallimastix</taxon>
    </lineage>
</organism>
<dbReference type="AlphaFoldDB" id="A0A1Y2ETN1"/>
<reference evidence="3 4" key="1">
    <citation type="submission" date="2016-08" db="EMBL/GenBank/DDBJ databases">
        <title>A Parts List for Fungal Cellulosomes Revealed by Comparative Genomics.</title>
        <authorList>
            <consortium name="DOE Joint Genome Institute"/>
            <person name="Haitjema C.H."/>
            <person name="Gilmore S.P."/>
            <person name="Henske J.K."/>
            <person name="Solomon K.V."/>
            <person name="De Groot R."/>
            <person name="Kuo A."/>
            <person name="Mondo S.J."/>
            <person name="Salamov A.A."/>
            <person name="Labutti K."/>
            <person name="Zhao Z."/>
            <person name="Chiniquy J."/>
            <person name="Barry K."/>
            <person name="Brewer H.M."/>
            <person name="Purvine S.O."/>
            <person name="Wright A.T."/>
            <person name="Boxma B."/>
            <person name="Van Alen T."/>
            <person name="Hackstein J.H."/>
            <person name="Baker S.E."/>
            <person name="Grigoriev I.V."/>
            <person name="O'Malley M.A."/>
        </authorList>
    </citation>
    <scope>NUCLEOTIDE SEQUENCE [LARGE SCALE GENOMIC DNA]</scope>
    <source>
        <strain evidence="3 4">G1</strain>
    </source>
</reference>
<feature type="signal peptide" evidence="2">
    <location>
        <begin position="1"/>
        <end position="20"/>
    </location>
</feature>
<accession>A0A1Y2ETN1</accession>
<evidence type="ECO:0000256" key="2">
    <source>
        <dbReference type="SAM" id="SignalP"/>
    </source>
</evidence>
<feature type="transmembrane region" description="Helical" evidence="1">
    <location>
        <begin position="259"/>
        <end position="282"/>
    </location>
</feature>
<protein>
    <submittedName>
        <fullName evidence="3">Uncharacterized protein</fullName>
    </submittedName>
</protein>
<dbReference type="OrthoDB" id="2145099at2759"/>
<evidence type="ECO:0000313" key="3">
    <source>
        <dbReference type="EMBL" id="ORY74664.1"/>
    </source>
</evidence>
<dbReference type="Proteomes" id="UP000193920">
    <property type="component" value="Unassembled WGS sequence"/>
</dbReference>
<keyword evidence="2" id="KW-0732">Signal</keyword>
<sequence length="283" mass="31794">MKIFVSCLTVLSILNAFTNALQKSYINNNYQNSIYSDNSLIKRNNIANFKYTAEITNVLQTIGLDANTILTNASDQCLTSIENTYECFDSVNKLLVASNTNPQKFDEICTIYESQTCDYFRNTVVTGNSGCVNDYDRQFFSINFDMSIFYYVSSCTKNEKNEYCPAVNFYRSILSKNTSTVNDTNKVYVMNQSCSDSKCFDQMKKILAVTPSVIKGFDLMYPSSGETDASLNQIKTVLDVTPIQEPMNSCEKKGIVSSYAISVKAMSVVVTSLLIFTTFFIIL</sequence>